<gene>
    <name evidence="2" type="ORF">WICPIJ_006200</name>
</gene>
<dbReference type="InterPro" id="IPR037365">
    <property type="entry name" value="Slowmo/Ups"/>
</dbReference>
<dbReference type="GO" id="GO:0005758">
    <property type="term" value="C:mitochondrial intermembrane space"/>
    <property type="evidence" value="ECO:0007669"/>
    <property type="project" value="InterPro"/>
</dbReference>
<dbReference type="PANTHER" id="PTHR11158">
    <property type="entry name" value="MSF1/PX19 RELATED"/>
    <property type="match status" value="1"/>
</dbReference>
<reference evidence="2" key="2">
    <citation type="submission" date="2021-01" db="EMBL/GenBank/DDBJ databases">
        <authorList>
            <person name="Schikora-Tamarit M.A."/>
        </authorList>
    </citation>
    <scope>NUCLEOTIDE SEQUENCE</scope>
    <source>
        <strain evidence="2">CBS2887</strain>
    </source>
</reference>
<organism evidence="2 3">
    <name type="scientific">Wickerhamomyces pijperi</name>
    <name type="common">Yeast</name>
    <name type="synonym">Pichia pijperi</name>
    <dbReference type="NCBI Taxonomy" id="599730"/>
    <lineage>
        <taxon>Eukaryota</taxon>
        <taxon>Fungi</taxon>
        <taxon>Dikarya</taxon>
        <taxon>Ascomycota</taxon>
        <taxon>Saccharomycotina</taxon>
        <taxon>Saccharomycetes</taxon>
        <taxon>Phaffomycetales</taxon>
        <taxon>Wickerhamomycetaceae</taxon>
        <taxon>Wickerhamomyces</taxon>
    </lineage>
</organism>
<evidence type="ECO:0000259" key="1">
    <source>
        <dbReference type="PROSITE" id="PS50904"/>
    </source>
</evidence>
<reference evidence="2" key="1">
    <citation type="journal article" date="2021" name="Open Biol.">
        <title>Shared evolutionary footprints suggest mitochondrial oxidative damage underlies multiple complex I losses in fungi.</title>
        <authorList>
            <person name="Schikora-Tamarit M.A."/>
            <person name="Marcet-Houben M."/>
            <person name="Nosek J."/>
            <person name="Gabaldon T."/>
        </authorList>
    </citation>
    <scope>NUCLEOTIDE SEQUENCE</scope>
    <source>
        <strain evidence="2">CBS2887</strain>
    </source>
</reference>
<sequence>MRLFSNTCEFHYAWDQITTANWQKYPNEMSTHVIAVDVLRRELDPTGTILTSERLITCKQSIPKWLNTLIGGKEVTYVREVSVVDLNQKTLTLRSVNLTMSHLLKVYETVTYKPDSMDPDHKTVFNQEAQITAHATWSRIGDKVEEWSVERFGQNAVKGKLGFESVLSVVCPKEVSECINENIDIVKLKTGEFIKDSTEINRNLVTKTEKLLKEADSVLTETLQKTKTEIDAQRGLLGQYYDYFKEAFRR</sequence>
<accession>A0A9P8Q4F5</accession>
<proteinExistence type="predicted"/>
<dbReference type="Proteomes" id="UP000774326">
    <property type="component" value="Unassembled WGS sequence"/>
</dbReference>
<keyword evidence="3" id="KW-1185">Reference proteome</keyword>
<dbReference type="PROSITE" id="PS50904">
    <property type="entry name" value="PRELI_MSF1"/>
    <property type="match status" value="1"/>
</dbReference>
<dbReference type="OrthoDB" id="407630at2759"/>
<protein>
    <recommendedName>
        <fullName evidence="1">PRELI/MSF1 domain-containing protein</fullName>
    </recommendedName>
</protein>
<feature type="domain" description="PRELI/MSF1" evidence="1">
    <location>
        <begin position="1"/>
        <end position="175"/>
    </location>
</feature>
<evidence type="ECO:0000313" key="3">
    <source>
        <dbReference type="Proteomes" id="UP000774326"/>
    </source>
</evidence>
<dbReference type="EMBL" id="JAEUBG010003394">
    <property type="protein sequence ID" value="KAH3682825.1"/>
    <property type="molecule type" value="Genomic_DNA"/>
</dbReference>
<dbReference type="AlphaFoldDB" id="A0A9P8Q4F5"/>
<evidence type="ECO:0000313" key="2">
    <source>
        <dbReference type="EMBL" id="KAH3682825.1"/>
    </source>
</evidence>
<comment type="caution">
    <text evidence="2">The sequence shown here is derived from an EMBL/GenBank/DDBJ whole genome shotgun (WGS) entry which is preliminary data.</text>
</comment>
<dbReference type="Pfam" id="PF04707">
    <property type="entry name" value="PRELI"/>
    <property type="match status" value="1"/>
</dbReference>
<dbReference type="InterPro" id="IPR006797">
    <property type="entry name" value="PRELI/MSF1_dom"/>
</dbReference>
<name>A0A9P8Q4F5_WICPI</name>